<feature type="transmembrane region" description="Helical" evidence="5">
    <location>
        <begin position="91"/>
        <end position="109"/>
    </location>
</feature>
<dbReference type="OrthoDB" id="457670at2"/>
<dbReference type="AlphaFoldDB" id="A0A037ZNF9"/>
<protein>
    <recommendedName>
        <fullName evidence="5">Probable membrane transporter protein</fullName>
    </recommendedName>
</protein>
<keyword evidence="4 5" id="KW-0472">Membrane</keyword>
<evidence type="ECO:0000256" key="2">
    <source>
        <dbReference type="ARBA" id="ARBA00022692"/>
    </source>
</evidence>
<accession>A0A037ZNF9</accession>
<name>A0A037ZNF9_9RHOB</name>
<proteinExistence type="inferred from homology"/>
<sequence length="272" mass="27610">MELFATYAPLALGLVMASVVAGLLAGFLGVGGGIVLVPVMVWMFGFIQFPAELAMHMAVATSLATIIFTAVSSARAHHSKGYVLGPILKSWGPFVALSALAGGLLARYIDPDTLTLIFAVVAVLVSINFLRSSPLVIADQLPTRLSANAAIAGGIGLTSSLMGIGGGTLGVPVLSAYSVPVKKAVGTSAAMGLLIAGPAAIGFLVSGAGVAGRPPFSLGYVSVPAVLLIIPITMYLAPVGARLAHKVEPAWVKRGFAAFLALTAARMFVSVL</sequence>
<dbReference type="PANTHER" id="PTHR43483">
    <property type="entry name" value="MEMBRANE TRANSPORTER PROTEIN HI_0806-RELATED"/>
    <property type="match status" value="1"/>
</dbReference>
<feature type="transmembrane region" description="Helical" evidence="5">
    <location>
        <begin position="53"/>
        <end position="71"/>
    </location>
</feature>
<dbReference type="Proteomes" id="UP000026249">
    <property type="component" value="Unassembled WGS sequence"/>
</dbReference>
<gene>
    <name evidence="6" type="ORF">ACMU_01475</name>
</gene>
<dbReference type="STRING" id="1454373.ACMU_01475"/>
<dbReference type="RefSeq" id="WP_035255446.1">
    <property type="nucleotide sequence ID" value="NZ_JFKE01000001.1"/>
</dbReference>
<evidence type="ECO:0000313" key="7">
    <source>
        <dbReference type="Proteomes" id="UP000026249"/>
    </source>
</evidence>
<keyword evidence="2 5" id="KW-0812">Transmembrane</keyword>
<keyword evidence="7" id="KW-1185">Reference proteome</keyword>
<evidence type="ECO:0000256" key="3">
    <source>
        <dbReference type="ARBA" id="ARBA00022989"/>
    </source>
</evidence>
<feature type="transmembrane region" description="Helical" evidence="5">
    <location>
        <begin position="27"/>
        <end position="46"/>
    </location>
</feature>
<evidence type="ECO:0000256" key="1">
    <source>
        <dbReference type="ARBA" id="ARBA00004141"/>
    </source>
</evidence>
<evidence type="ECO:0000256" key="5">
    <source>
        <dbReference type="RuleBase" id="RU363041"/>
    </source>
</evidence>
<comment type="caution">
    <text evidence="6">The sequence shown here is derived from an EMBL/GenBank/DDBJ whole genome shotgun (WGS) entry which is preliminary data.</text>
</comment>
<comment type="similarity">
    <text evidence="5">Belongs to the 4-toluene sulfonate uptake permease (TSUP) (TC 2.A.102) family.</text>
</comment>
<evidence type="ECO:0000313" key="6">
    <source>
        <dbReference type="EMBL" id="KAJ57190.1"/>
    </source>
</evidence>
<dbReference type="InterPro" id="IPR002781">
    <property type="entry name" value="TM_pro_TauE-like"/>
</dbReference>
<comment type="subcellular location">
    <subcellularLocation>
        <location evidence="5">Cell membrane</location>
        <topology evidence="5">Multi-pass membrane protein</topology>
    </subcellularLocation>
    <subcellularLocation>
        <location evidence="1">Membrane</location>
        <topology evidence="1">Multi-pass membrane protein</topology>
    </subcellularLocation>
</comment>
<dbReference type="Pfam" id="PF01925">
    <property type="entry name" value="TauE"/>
    <property type="match status" value="1"/>
</dbReference>
<evidence type="ECO:0000256" key="4">
    <source>
        <dbReference type="ARBA" id="ARBA00023136"/>
    </source>
</evidence>
<feature type="transmembrane region" description="Helical" evidence="5">
    <location>
        <begin position="189"/>
        <end position="211"/>
    </location>
</feature>
<dbReference type="EMBL" id="JFKE01000001">
    <property type="protein sequence ID" value="KAJ57190.1"/>
    <property type="molecule type" value="Genomic_DNA"/>
</dbReference>
<organism evidence="6 7">
    <name type="scientific">Actibacterium mucosum KCTC 23349</name>
    <dbReference type="NCBI Taxonomy" id="1454373"/>
    <lineage>
        <taxon>Bacteria</taxon>
        <taxon>Pseudomonadati</taxon>
        <taxon>Pseudomonadota</taxon>
        <taxon>Alphaproteobacteria</taxon>
        <taxon>Rhodobacterales</taxon>
        <taxon>Roseobacteraceae</taxon>
        <taxon>Actibacterium</taxon>
    </lineage>
</organism>
<dbReference type="PANTHER" id="PTHR43483:SF3">
    <property type="entry name" value="MEMBRANE TRANSPORTER PROTEIN HI_0806-RELATED"/>
    <property type="match status" value="1"/>
</dbReference>
<feature type="transmembrane region" description="Helical" evidence="5">
    <location>
        <begin position="116"/>
        <end position="137"/>
    </location>
</feature>
<feature type="transmembrane region" description="Helical" evidence="5">
    <location>
        <begin position="217"/>
        <end position="239"/>
    </location>
</feature>
<dbReference type="GO" id="GO:0005886">
    <property type="term" value="C:plasma membrane"/>
    <property type="evidence" value="ECO:0007669"/>
    <property type="project" value="UniProtKB-SubCell"/>
</dbReference>
<keyword evidence="3 5" id="KW-1133">Transmembrane helix</keyword>
<keyword evidence="5" id="KW-1003">Cell membrane</keyword>
<feature type="transmembrane region" description="Helical" evidence="5">
    <location>
        <begin position="149"/>
        <end position="177"/>
    </location>
</feature>
<reference evidence="6 7" key="1">
    <citation type="submission" date="2014-03" db="EMBL/GenBank/DDBJ databases">
        <title>Draft Genome Sequence of Actibacterium mucosum KCTC 23349, a Marine Alphaproteobacterium with Complex Ionic Requirements Isolated from Mediterranean Seawater at Malvarrosa Beach, Valencia, Spain.</title>
        <authorList>
            <person name="Arahal D.R."/>
            <person name="Shao Z."/>
            <person name="Lai Q."/>
            <person name="Pujalte M.J."/>
        </authorList>
    </citation>
    <scope>NUCLEOTIDE SEQUENCE [LARGE SCALE GENOMIC DNA]</scope>
    <source>
        <strain evidence="6 7">KCTC 23349</strain>
    </source>
</reference>